<comment type="caution">
    <text evidence="3">The sequence shown here is derived from an EMBL/GenBank/DDBJ whole genome shotgun (WGS) entry which is preliminary data.</text>
</comment>
<dbReference type="PANTHER" id="PTHR10039">
    <property type="entry name" value="AMELOGENIN"/>
    <property type="match status" value="1"/>
</dbReference>
<dbReference type="OrthoDB" id="3045137at2759"/>
<dbReference type="InterPro" id="IPR007111">
    <property type="entry name" value="NACHT_NTPase"/>
</dbReference>
<evidence type="ECO:0000256" key="1">
    <source>
        <dbReference type="ARBA" id="ARBA00022737"/>
    </source>
</evidence>
<dbReference type="InterPro" id="IPR056884">
    <property type="entry name" value="NPHP3-like_N"/>
</dbReference>
<dbReference type="Proteomes" id="UP000772434">
    <property type="component" value="Unassembled WGS sequence"/>
</dbReference>
<feature type="domain" description="NACHT" evidence="2">
    <location>
        <begin position="1"/>
        <end position="119"/>
    </location>
</feature>
<protein>
    <recommendedName>
        <fullName evidence="2">NACHT domain-containing protein</fullName>
    </recommendedName>
</protein>
<dbReference type="InterPro" id="IPR027417">
    <property type="entry name" value="P-loop_NTPase"/>
</dbReference>
<dbReference type="EMBL" id="JADNRY010000028">
    <property type="protein sequence ID" value="KAF9071961.1"/>
    <property type="molecule type" value="Genomic_DNA"/>
</dbReference>
<reference evidence="3" key="1">
    <citation type="submission" date="2020-11" db="EMBL/GenBank/DDBJ databases">
        <authorList>
            <consortium name="DOE Joint Genome Institute"/>
            <person name="Ahrendt S."/>
            <person name="Riley R."/>
            <person name="Andreopoulos W."/>
            <person name="Labutti K."/>
            <person name="Pangilinan J."/>
            <person name="Ruiz-Duenas F.J."/>
            <person name="Barrasa J.M."/>
            <person name="Sanchez-Garcia M."/>
            <person name="Camarero S."/>
            <person name="Miyauchi S."/>
            <person name="Serrano A."/>
            <person name="Linde D."/>
            <person name="Babiker R."/>
            <person name="Drula E."/>
            <person name="Ayuso-Fernandez I."/>
            <person name="Pacheco R."/>
            <person name="Padilla G."/>
            <person name="Ferreira P."/>
            <person name="Barriuso J."/>
            <person name="Kellner H."/>
            <person name="Castanera R."/>
            <person name="Alfaro M."/>
            <person name="Ramirez L."/>
            <person name="Pisabarro A.G."/>
            <person name="Kuo A."/>
            <person name="Tritt A."/>
            <person name="Lipzen A."/>
            <person name="He G."/>
            <person name="Yan M."/>
            <person name="Ng V."/>
            <person name="Cullen D."/>
            <person name="Martin F."/>
            <person name="Rosso M.-N."/>
            <person name="Henrissat B."/>
            <person name="Hibbett D."/>
            <person name="Martinez A.T."/>
            <person name="Grigoriev I.V."/>
        </authorList>
    </citation>
    <scope>NUCLEOTIDE SEQUENCE</scope>
    <source>
        <strain evidence="3">AH 40177</strain>
    </source>
</reference>
<dbReference type="SUPFAM" id="SSF52540">
    <property type="entry name" value="P-loop containing nucleoside triphosphate hydrolases"/>
    <property type="match status" value="1"/>
</dbReference>
<dbReference type="Gene3D" id="3.40.50.300">
    <property type="entry name" value="P-loop containing nucleotide triphosphate hydrolases"/>
    <property type="match status" value="1"/>
</dbReference>
<evidence type="ECO:0000313" key="3">
    <source>
        <dbReference type="EMBL" id="KAF9071961.1"/>
    </source>
</evidence>
<dbReference type="AlphaFoldDB" id="A0A9P5PTB8"/>
<gene>
    <name evidence="3" type="ORF">BDP27DRAFT_1198699</name>
</gene>
<organism evidence="3 4">
    <name type="scientific">Rhodocollybia butyracea</name>
    <dbReference type="NCBI Taxonomy" id="206335"/>
    <lineage>
        <taxon>Eukaryota</taxon>
        <taxon>Fungi</taxon>
        <taxon>Dikarya</taxon>
        <taxon>Basidiomycota</taxon>
        <taxon>Agaricomycotina</taxon>
        <taxon>Agaricomycetes</taxon>
        <taxon>Agaricomycetidae</taxon>
        <taxon>Agaricales</taxon>
        <taxon>Marasmiineae</taxon>
        <taxon>Omphalotaceae</taxon>
        <taxon>Rhodocollybia</taxon>
    </lineage>
</organism>
<dbReference type="PANTHER" id="PTHR10039:SF14">
    <property type="entry name" value="NACHT DOMAIN-CONTAINING PROTEIN"/>
    <property type="match status" value="1"/>
</dbReference>
<keyword evidence="4" id="KW-1185">Reference proteome</keyword>
<name>A0A9P5PTB8_9AGAR</name>
<evidence type="ECO:0000259" key="2">
    <source>
        <dbReference type="PROSITE" id="PS50837"/>
    </source>
</evidence>
<dbReference type="PROSITE" id="PS50837">
    <property type="entry name" value="NACHT"/>
    <property type="match status" value="1"/>
</dbReference>
<sequence length="119" mass="13219">WLYGPAGAGKSAIAQTFAEACAKKGILAGSFFFWRSDPSRNNPERLFNTLAHQIAGAMPELRPIINSVVIRNPSVLTSSIEIQFNDLILQPCSLLSWMRTQIIIIDGLDECSKSRNQQR</sequence>
<feature type="non-terminal residue" evidence="3">
    <location>
        <position position="1"/>
    </location>
</feature>
<evidence type="ECO:0000313" key="4">
    <source>
        <dbReference type="Proteomes" id="UP000772434"/>
    </source>
</evidence>
<dbReference type="Pfam" id="PF24883">
    <property type="entry name" value="NPHP3_N"/>
    <property type="match status" value="1"/>
</dbReference>
<feature type="non-terminal residue" evidence="3">
    <location>
        <position position="119"/>
    </location>
</feature>
<keyword evidence="1" id="KW-0677">Repeat</keyword>
<accession>A0A9P5PTB8</accession>
<proteinExistence type="predicted"/>